<keyword evidence="2" id="KW-1185">Reference proteome</keyword>
<reference evidence="1" key="1">
    <citation type="submission" date="2021-03" db="EMBL/GenBank/DDBJ databases">
        <authorList>
            <person name="Bekaert M."/>
        </authorList>
    </citation>
    <scope>NUCLEOTIDE SEQUENCE</scope>
</reference>
<dbReference type="Proteomes" id="UP000683360">
    <property type="component" value="Unassembled WGS sequence"/>
</dbReference>
<gene>
    <name evidence="1" type="ORF">MEDL_59104</name>
</gene>
<evidence type="ECO:0000313" key="1">
    <source>
        <dbReference type="EMBL" id="CAG2247133.1"/>
    </source>
</evidence>
<evidence type="ECO:0000313" key="2">
    <source>
        <dbReference type="Proteomes" id="UP000683360"/>
    </source>
</evidence>
<name>A0A8S3UTJ7_MYTED</name>
<proteinExistence type="predicted"/>
<protein>
    <submittedName>
        <fullName evidence="1">Uncharacterized protein</fullName>
    </submittedName>
</protein>
<dbReference type="AlphaFoldDB" id="A0A8S3UTJ7"/>
<dbReference type="EMBL" id="CAJPWZ010002891">
    <property type="protein sequence ID" value="CAG2247133.1"/>
    <property type="molecule type" value="Genomic_DNA"/>
</dbReference>
<sequence length="229" mass="27013">MTYGLEVIPIKKKEMDQMETMQRKILKQLQGLSNQVANTAVYTLIGAVPIRMVIDRNMLSLLMNIIKNNNSLEFQIPERQVVMKSEQSNIFINRVEEALTKYGMEPVENLMKHPKSKEKWKRIVRYHQNKYWHEICLEDQSNKKKLSYLQIQENPPFMPHNIWQSTGNNPTNVKTGEIKNRLVTQTYMLQTVRSRHNKNISPICIPYETSTIHRARKPHTTVLLRHAYQ</sequence>
<comment type="caution">
    <text evidence="1">The sequence shown here is derived from an EMBL/GenBank/DDBJ whole genome shotgun (WGS) entry which is preliminary data.</text>
</comment>
<organism evidence="1 2">
    <name type="scientific">Mytilus edulis</name>
    <name type="common">Blue mussel</name>
    <dbReference type="NCBI Taxonomy" id="6550"/>
    <lineage>
        <taxon>Eukaryota</taxon>
        <taxon>Metazoa</taxon>
        <taxon>Spiralia</taxon>
        <taxon>Lophotrochozoa</taxon>
        <taxon>Mollusca</taxon>
        <taxon>Bivalvia</taxon>
        <taxon>Autobranchia</taxon>
        <taxon>Pteriomorphia</taxon>
        <taxon>Mytilida</taxon>
        <taxon>Mytiloidea</taxon>
        <taxon>Mytilidae</taxon>
        <taxon>Mytilinae</taxon>
        <taxon>Mytilus</taxon>
    </lineage>
</organism>
<accession>A0A8S3UTJ7</accession>